<dbReference type="Proteomes" id="UP001286313">
    <property type="component" value="Unassembled WGS sequence"/>
</dbReference>
<feature type="region of interest" description="Disordered" evidence="5">
    <location>
        <begin position="167"/>
        <end position="187"/>
    </location>
</feature>
<name>A0AAE1BTL1_PETCI</name>
<dbReference type="SUPFAM" id="SSF103473">
    <property type="entry name" value="MFS general substrate transporter"/>
    <property type="match status" value="1"/>
</dbReference>
<keyword evidence="8" id="KW-1185">Reference proteome</keyword>
<dbReference type="AlphaFoldDB" id="A0AAE1BTL1"/>
<dbReference type="PANTHER" id="PTHR23507:SF1">
    <property type="entry name" value="FI18259P1-RELATED"/>
    <property type="match status" value="1"/>
</dbReference>
<dbReference type="GO" id="GO:0016020">
    <property type="term" value="C:membrane"/>
    <property type="evidence" value="ECO:0007669"/>
    <property type="project" value="UniProtKB-SubCell"/>
</dbReference>
<evidence type="ECO:0000256" key="3">
    <source>
        <dbReference type="ARBA" id="ARBA00022989"/>
    </source>
</evidence>
<protein>
    <submittedName>
        <fullName evidence="7">Uncharacterized protein</fullName>
    </submittedName>
</protein>
<feature type="region of interest" description="Disordered" evidence="5">
    <location>
        <begin position="95"/>
        <end position="115"/>
    </location>
</feature>
<evidence type="ECO:0000256" key="6">
    <source>
        <dbReference type="SAM" id="Phobius"/>
    </source>
</evidence>
<gene>
    <name evidence="7" type="ORF">Pcinc_036906</name>
</gene>
<evidence type="ECO:0000313" key="7">
    <source>
        <dbReference type="EMBL" id="KAK3856791.1"/>
    </source>
</evidence>
<evidence type="ECO:0000256" key="5">
    <source>
        <dbReference type="SAM" id="MobiDB-lite"/>
    </source>
</evidence>
<keyword evidence="4 6" id="KW-0472">Membrane</keyword>
<keyword evidence="3 6" id="KW-1133">Transmembrane helix</keyword>
<keyword evidence="2 6" id="KW-0812">Transmembrane</keyword>
<organism evidence="7 8">
    <name type="scientific">Petrolisthes cinctipes</name>
    <name type="common">Flat porcelain crab</name>
    <dbReference type="NCBI Taxonomy" id="88211"/>
    <lineage>
        <taxon>Eukaryota</taxon>
        <taxon>Metazoa</taxon>
        <taxon>Ecdysozoa</taxon>
        <taxon>Arthropoda</taxon>
        <taxon>Crustacea</taxon>
        <taxon>Multicrustacea</taxon>
        <taxon>Malacostraca</taxon>
        <taxon>Eumalacostraca</taxon>
        <taxon>Eucarida</taxon>
        <taxon>Decapoda</taxon>
        <taxon>Pleocyemata</taxon>
        <taxon>Anomura</taxon>
        <taxon>Galatheoidea</taxon>
        <taxon>Porcellanidae</taxon>
        <taxon>Petrolisthes</taxon>
    </lineage>
</organism>
<dbReference type="EMBL" id="JAWQEG010005783">
    <property type="protein sequence ID" value="KAK3856791.1"/>
    <property type="molecule type" value="Genomic_DNA"/>
</dbReference>
<proteinExistence type="predicted"/>
<dbReference type="InterPro" id="IPR036259">
    <property type="entry name" value="MFS_trans_sf"/>
</dbReference>
<feature type="transmembrane region" description="Helical" evidence="6">
    <location>
        <begin position="259"/>
        <end position="277"/>
    </location>
</feature>
<evidence type="ECO:0000313" key="8">
    <source>
        <dbReference type="Proteomes" id="UP001286313"/>
    </source>
</evidence>
<evidence type="ECO:0000256" key="2">
    <source>
        <dbReference type="ARBA" id="ARBA00022692"/>
    </source>
</evidence>
<dbReference type="GO" id="GO:0022857">
    <property type="term" value="F:transmembrane transporter activity"/>
    <property type="evidence" value="ECO:0007669"/>
    <property type="project" value="TreeGrafter"/>
</dbReference>
<feature type="transmembrane region" description="Helical" evidence="6">
    <location>
        <begin position="324"/>
        <end position="345"/>
    </location>
</feature>
<feature type="compositionally biased region" description="Low complexity" evidence="5">
    <location>
        <begin position="395"/>
        <end position="550"/>
    </location>
</feature>
<evidence type="ECO:0000256" key="4">
    <source>
        <dbReference type="ARBA" id="ARBA00023136"/>
    </source>
</evidence>
<feature type="transmembrane region" description="Helical" evidence="6">
    <location>
        <begin position="32"/>
        <end position="49"/>
    </location>
</feature>
<dbReference type="PANTHER" id="PTHR23507">
    <property type="entry name" value="ZGC:174356"/>
    <property type="match status" value="1"/>
</dbReference>
<accession>A0AAE1BTL1</accession>
<dbReference type="Gene3D" id="1.20.1250.20">
    <property type="entry name" value="MFS general substrate transporter like domains"/>
    <property type="match status" value="2"/>
</dbReference>
<reference evidence="7" key="1">
    <citation type="submission" date="2023-10" db="EMBL/GenBank/DDBJ databases">
        <title>Genome assemblies of two species of porcelain crab, Petrolisthes cinctipes and Petrolisthes manimaculis (Anomura: Porcellanidae).</title>
        <authorList>
            <person name="Angst P."/>
        </authorList>
    </citation>
    <scope>NUCLEOTIDE SEQUENCE</scope>
    <source>
        <strain evidence="7">PB745_01</strain>
        <tissue evidence="7">Gill</tissue>
    </source>
</reference>
<dbReference type="PRINTS" id="PR01217">
    <property type="entry name" value="PRICHEXTENSN"/>
</dbReference>
<feature type="compositionally biased region" description="Low complexity" evidence="5">
    <location>
        <begin position="563"/>
        <end position="605"/>
    </location>
</feature>
<feature type="transmembrane region" description="Helical" evidence="6">
    <location>
        <begin position="56"/>
        <end position="76"/>
    </location>
</feature>
<evidence type="ECO:0000256" key="1">
    <source>
        <dbReference type="ARBA" id="ARBA00004141"/>
    </source>
</evidence>
<feature type="transmembrane region" description="Helical" evidence="6">
    <location>
        <begin position="351"/>
        <end position="374"/>
    </location>
</feature>
<feature type="transmembrane region" description="Helical" evidence="6">
    <location>
        <begin position="283"/>
        <end position="303"/>
    </location>
</feature>
<feature type="region of interest" description="Disordered" evidence="5">
    <location>
        <begin position="381"/>
        <end position="617"/>
    </location>
</feature>
<comment type="caution">
    <text evidence="7">The sequence shown here is derived from an EMBL/GenBank/DDBJ whole genome shotgun (WGS) entry which is preliminary data.</text>
</comment>
<feature type="non-terminal residue" evidence="7">
    <location>
        <position position="1"/>
    </location>
</feature>
<comment type="subcellular location">
    <subcellularLocation>
        <location evidence="1">Membrane</location>
        <topology evidence="1">Multi-pass membrane protein</topology>
    </subcellularLocation>
</comment>
<sequence>GGNAGILTSTISYISDITTEKHRTSRLNIINSLWYLGAPIGTLVGAFIIKYSGYNLALSLVFVAYITVTLYIIIFIKETHGPFAEADMIARGTSAQDVNKDHHHNHKNKNDNNDEKDMLAQDVNKDDHHHHHHNEGKDMLAKDVNVNKDGHLNDNDEKDMLAQDVNKDNHHHHSNSNHNNDDDNNNKKKDVRVRKMLLDLFNWKRVVESFKTAFKKRDGNKRAIIIIIFAANMIRRVARSSLIMVPLLTKKANLTDTTLVMLGTLSIVAEYLSYGLVGGCDTIFFMWLGPVLGVLSNAYIIALRSMSTKLVTKEEKGRISGVSSALNGLMPMAGYALYSPIYYYTVNTFPATQFFIGAGLNLFTMVIFVAMTVLKLTKEGKDEEGGVNGAPKSSTTTTTTTHTPVNNPTTPVNNPTTPVNNPTTPVNNPTTPVNNLTTPVNNPTTPVNNLTTPVNNPTTPVNNPTTPVNNPTTPVNNPTTPVNNPTTPVNNPTTPVNNPTTPVNNPTTPVNNPTTPVNNPTTPVNNPTTPVNNPTTPVNNPTTPVNNPTTRSENDDSSYILPRSLQRSLQRSSQRSLQRSSQRSLQTESGRSSQRSLQRSQKSLQTESGRWNALVRM</sequence>